<sequence>MTETKPNQMVPSRVRTYGGWREPRGWGLGTLTGAQSARVGGVLLVAFFMFPLGLGVGVLALVVAAVLIAATVVPFDNMTVSARITRGLRSIFARSSGASTFISGALTRHERKHDLPGLLAPLVPLTTDDGRGGKQVLLWHRITGHLTAILRVSPIGISLADARDTDRWVASYGSWLADLGYKPMVSSVAVTVDTAPTGGTTVADYVAGRIDPASAPLARQILGELVAATPTTASDVTTSVSVTFDPKKASPAPPDLLAATAEVTRWLPGIESKLGSCGTSVLGRASTPWLIRRLRTAFDPMARGEAARTMATTVGATVTGDATDVLRWEDGGPVTAEDDWDHYRHDTGFSVSWALDEAPRQEVTSRVLVPLMSPGVFPRRVTLLYRPFSAGDAAKLVEREIGGQSLRREWSKKTKRDETQRDRDDAHRARQAAQEEAQGAGLGLFTVWVTTTVTDKAMLPAAIADVEERAGQSKLRLRQCRGAQAAGFAASLGVGIDPSVIAKLR</sequence>
<gene>
    <name evidence="3" type="ORF">RHODO2019_17935</name>
</gene>
<reference evidence="3" key="1">
    <citation type="submission" date="2022-10" db="EMBL/GenBank/DDBJ databases">
        <title>Rhodococcus sp.75.</title>
        <authorList>
            <person name="Sun M."/>
        </authorList>
    </citation>
    <scope>NUCLEOTIDE SEQUENCE</scope>
    <source>
        <strain evidence="3">75</strain>
        <plasmid evidence="3">unnamed1</plasmid>
    </source>
</reference>
<evidence type="ECO:0008006" key="5">
    <source>
        <dbReference type="Google" id="ProtNLM"/>
    </source>
</evidence>
<dbReference type="RefSeq" id="WP_265384980.1">
    <property type="nucleotide sequence ID" value="NZ_CP110616.1"/>
</dbReference>
<dbReference type="EMBL" id="CP110616">
    <property type="protein sequence ID" value="UZJ26876.1"/>
    <property type="molecule type" value="Genomic_DNA"/>
</dbReference>
<dbReference type="Proteomes" id="UP001164965">
    <property type="component" value="Plasmid unnamed1"/>
</dbReference>
<feature type="region of interest" description="Disordered" evidence="1">
    <location>
        <begin position="407"/>
        <end position="426"/>
    </location>
</feature>
<keyword evidence="3" id="KW-0614">Plasmid</keyword>
<evidence type="ECO:0000256" key="2">
    <source>
        <dbReference type="SAM" id="Phobius"/>
    </source>
</evidence>
<accession>A0ABY6P6G6</accession>
<keyword evidence="2" id="KW-0812">Transmembrane</keyword>
<keyword evidence="2" id="KW-0472">Membrane</keyword>
<dbReference type="NCBIfam" id="NF042935">
    <property type="entry name" value="SCO6880_fam"/>
    <property type="match status" value="1"/>
</dbReference>
<name>A0ABY6P6G6_9NOCA</name>
<protein>
    <recommendedName>
        <fullName evidence="5">Integral membrane protein</fullName>
    </recommendedName>
</protein>
<proteinExistence type="predicted"/>
<evidence type="ECO:0000313" key="3">
    <source>
        <dbReference type="EMBL" id="UZJ26876.1"/>
    </source>
</evidence>
<evidence type="ECO:0000256" key="1">
    <source>
        <dbReference type="SAM" id="MobiDB-lite"/>
    </source>
</evidence>
<organism evidence="3 4">
    <name type="scientific">Rhodococcus antarcticus</name>
    <dbReference type="NCBI Taxonomy" id="2987751"/>
    <lineage>
        <taxon>Bacteria</taxon>
        <taxon>Bacillati</taxon>
        <taxon>Actinomycetota</taxon>
        <taxon>Actinomycetes</taxon>
        <taxon>Mycobacteriales</taxon>
        <taxon>Nocardiaceae</taxon>
        <taxon>Rhodococcus</taxon>
    </lineage>
</organism>
<evidence type="ECO:0000313" key="4">
    <source>
        <dbReference type="Proteomes" id="UP001164965"/>
    </source>
</evidence>
<keyword evidence="2" id="KW-1133">Transmembrane helix</keyword>
<keyword evidence="4" id="KW-1185">Reference proteome</keyword>
<geneLocation type="plasmid" evidence="3 4">
    <name>unnamed1</name>
</geneLocation>
<dbReference type="InterPro" id="IPR049978">
    <property type="entry name" value="SCO6880-like"/>
</dbReference>
<feature type="transmembrane region" description="Helical" evidence="2">
    <location>
        <begin position="42"/>
        <end position="75"/>
    </location>
</feature>